<reference evidence="1 2" key="1">
    <citation type="submission" date="2019-12" db="EMBL/GenBank/DDBJ databases">
        <title>Rhizobium genotypes associated with high levels of biological nitrogen fixation by grain legumes in a temperate-maritime cropping system.</title>
        <authorList>
            <person name="Maluk M."/>
            <person name="Francesc Ferrando Molina F."/>
            <person name="Lopez Del Egido L."/>
            <person name="Lafos M."/>
            <person name="Langarica-Fuentes A."/>
            <person name="Gebre Yohannes G."/>
            <person name="Young M.W."/>
            <person name="Martin P."/>
            <person name="Gantlett R."/>
            <person name="Kenicer G."/>
            <person name="Hawes C."/>
            <person name="Begg G.S."/>
            <person name="Quilliam R.S."/>
            <person name="Squire G.R."/>
            <person name="Poole P.S."/>
            <person name="Young P.W."/>
            <person name="Iannetta P.M."/>
            <person name="James E.K."/>
        </authorList>
    </citation>
    <scope>NUCLEOTIDE SEQUENCE [LARGE SCALE GENOMIC DNA]</scope>
    <source>
        <strain evidence="1 2">JHI2449</strain>
    </source>
</reference>
<accession>A0A6N9ZPV6</accession>
<sequence length="116" mass="12485">MLTDSQARIAKAASKAASIIEEFRKLNAEMQAQQMAIFLAVVARPGSTITDLANVTGHSTASVSRNVAALSQTHRKGMPGLDILIAKEDVLDRRNKRISLTPKGMRVMAALEALLN</sequence>
<dbReference type="SUPFAM" id="SSF46785">
    <property type="entry name" value="Winged helix' DNA-binding domain"/>
    <property type="match status" value="1"/>
</dbReference>
<evidence type="ECO:0000313" key="2">
    <source>
        <dbReference type="Proteomes" id="UP000468864"/>
    </source>
</evidence>
<dbReference type="Proteomes" id="UP000468864">
    <property type="component" value="Unassembled WGS sequence"/>
</dbReference>
<organism evidence="1 2">
    <name type="scientific">Rhizobium laguerreae</name>
    <dbReference type="NCBI Taxonomy" id="1076926"/>
    <lineage>
        <taxon>Bacteria</taxon>
        <taxon>Pseudomonadati</taxon>
        <taxon>Pseudomonadota</taxon>
        <taxon>Alphaproteobacteria</taxon>
        <taxon>Hyphomicrobiales</taxon>
        <taxon>Rhizobiaceae</taxon>
        <taxon>Rhizobium/Agrobacterium group</taxon>
        <taxon>Rhizobium</taxon>
    </lineage>
</organism>
<gene>
    <name evidence="1" type="ORF">GR206_28775</name>
</gene>
<dbReference type="Gene3D" id="1.10.10.10">
    <property type="entry name" value="Winged helix-like DNA-binding domain superfamily/Winged helix DNA-binding domain"/>
    <property type="match status" value="1"/>
</dbReference>
<name>A0A6N9ZPV6_9HYPH</name>
<comment type="caution">
    <text evidence="1">The sequence shown here is derived from an EMBL/GenBank/DDBJ whole genome shotgun (WGS) entry which is preliminary data.</text>
</comment>
<protein>
    <submittedName>
        <fullName evidence="1">MarR family transcriptional regulator</fullName>
    </submittedName>
</protein>
<evidence type="ECO:0000313" key="1">
    <source>
        <dbReference type="EMBL" id="NEH94965.1"/>
    </source>
</evidence>
<dbReference type="InterPro" id="IPR036390">
    <property type="entry name" value="WH_DNA-bd_sf"/>
</dbReference>
<dbReference type="InterPro" id="IPR036388">
    <property type="entry name" value="WH-like_DNA-bd_sf"/>
</dbReference>
<dbReference type="EMBL" id="WUEP01000029">
    <property type="protein sequence ID" value="NEH94965.1"/>
    <property type="molecule type" value="Genomic_DNA"/>
</dbReference>
<dbReference type="AlphaFoldDB" id="A0A6N9ZPV6"/>
<proteinExistence type="predicted"/>